<reference evidence="2 3" key="1">
    <citation type="submission" date="2024-05" db="EMBL/GenBank/DDBJ databases">
        <title>A draft genome resource for the thread blight pathogen Marasmius tenuissimus strain MS-2.</title>
        <authorList>
            <person name="Yulfo-Soto G.E."/>
            <person name="Baruah I.K."/>
            <person name="Amoako-Attah I."/>
            <person name="Bukari Y."/>
            <person name="Meinhardt L.W."/>
            <person name="Bailey B.A."/>
            <person name="Cohen S.P."/>
        </authorList>
    </citation>
    <scope>NUCLEOTIDE SEQUENCE [LARGE SCALE GENOMIC DNA]</scope>
    <source>
        <strain evidence="2 3">MS-2</strain>
    </source>
</reference>
<comment type="caution">
    <text evidence="2">The sequence shown here is derived from an EMBL/GenBank/DDBJ whole genome shotgun (WGS) entry which is preliminary data.</text>
</comment>
<organism evidence="2 3">
    <name type="scientific">Marasmius tenuissimus</name>
    <dbReference type="NCBI Taxonomy" id="585030"/>
    <lineage>
        <taxon>Eukaryota</taxon>
        <taxon>Fungi</taxon>
        <taxon>Dikarya</taxon>
        <taxon>Basidiomycota</taxon>
        <taxon>Agaricomycotina</taxon>
        <taxon>Agaricomycetes</taxon>
        <taxon>Agaricomycetidae</taxon>
        <taxon>Agaricales</taxon>
        <taxon>Marasmiineae</taxon>
        <taxon>Marasmiaceae</taxon>
        <taxon>Marasmius</taxon>
    </lineage>
</organism>
<sequence length="532" mass="60559">MLVLIDGLDACKRLHNLTEVFSIVASASRDNLPLCFLISSRSEDDIWGQFTDPKLAPFTKFLLLNGDPTANQHVRNILIDGSQRLHSSEAFQDRKIPSSWPLFREVETLIKKADSQTEYANTLIRFLENHSSPRKQLQEILDLKPNNTLPSLPPSLCSLYEHILRSALGENESREAMIFAIAFLHNTPLRLIPNHLIAQRFLETLRWRGLKSKGRVQIAKDLDALRSCLRFEGPDNEITAHDPLFFCFPLELDKDEETDKCSDLLDTWFDTIVFLYEEEKDVYTEDVSTLAFEEIYDAVLLGWPAFRFVKGLQSEFIQEMIDLDFVEFFDYLLKRSWNPPAKASKQAKQTGISVLYKQIGELIPWLKELIDNDPNDSDNDASIHSPPPSSVVDSDDSDPEEQVKVTLKGNPEAEKNAATLLRVFKSSQNSFCISLPVGFDSYRDVCLRWIVMQVAGCTYDCEVTRKMLEDLEYEPSRGVRGTARGNYVAVAKILQLDTRRPTFVSISDVVTRLLTLVGAHHELIPEVAESQR</sequence>
<accession>A0ABR2ZSA1</accession>
<name>A0ABR2ZSA1_9AGAR</name>
<evidence type="ECO:0000256" key="1">
    <source>
        <dbReference type="SAM" id="MobiDB-lite"/>
    </source>
</evidence>
<dbReference type="Proteomes" id="UP001437256">
    <property type="component" value="Unassembled WGS sequence"/>
</dbReference>
<keyword evidence="3" id="KW-1185">Reference proteome</keyword>
<protein>
    <submittedName>
        <fullName evidence="2">Uncharacterized protein</fullName>
    </submittedName>
</protein>
<evidence type="ECO:0000313" key="3">
    <source>
        <dbReference type="Proteomes" id="UP001437256"/>
    </source>
</evidence>
<proteinExistence type="predicted"/>
<gene>
    <name evidence="2" type="ORF">AAF712_008917</name>
</gene>
<dbReference type="EMBL" id="JBBXMP010000066">
    <property type="protein sequence ID" value="KAL0064195.1"/>
    <property type="molecule type" value="Genomic_DNA"/>
</dbReference>
<feature type="region of interest" description="Disordered" evidence="1">
    <location>
        <begin position="376"/>
        <end position="409"/>
    </location>
</feature>
<evidence type="ECO:0000313" key="2">
    <source>
        <dbReference type="EMBL" id="KAL0064195.1"/>
    </source>
</evidence>